<name>A0ABR7DBH2_9CLOT</name>
<evidence type="ECO:0000313" key="1">
    <source>
        <dbReference type="EMBL" id="MBC5628218.1"/>
    </source>
</evidence>
<keyword evidence="2" id="KW-1185">Reference proteome</keyword>
<dbReference type="RefSeq" id="WP_032117839.1">
    <property type="nucleotide sequence ID" value="NZ_JACOOO010000005.1"/>
</dbReference>
<dbReference type="EMBL" id="JACOOO010000005">
    <property type="protein sequence ID" value="MBC5628218.1"/>
    <property type="molecule type" value="Genomic_DNA"/>
</dbReference>
<evidence type="ECO:0000313" key="2">
    <source>
        <dbReference type="Proteomes" id="UP000596929"/>
    </source>
</evidence>
<proteinExistence type="predicted"/>
<dbReference type="InterPro" id="IPR014825">
    <property type="entry name" value="DNA_alkylation"/>
</dbReference>
<protein>
    <submittedName>
        <fullName evidence="1">DNA alkylation repair protein</fullName>
    </submittedName>
</protein>
<dbReference type="Gene3D" id="1.25.40.290">
    <property type="entry name" value="ARM repeat domains"/>
    <property type="match status" value="1"/>
</dbReference>
<sequence>MIINVFIENRNEDNAKYMKAYMKDNFEYLGIKTPLRKELEKELLKEKSKEALIDKDFVKMLWNYEYRELQYVALDYLVKQKKKLQKEDINFIKDLIITKSWWDTIDLIASHLVGELCKKYPELIDEYILYWSKDSNMWLRRTAILTQLKFKSDTKTDILEKVIQANIEDEEFFIRKAIGWVLREYSKTNKEWVSEFVANNRLSKLSEKEASKYL</sequence>
<dbReference type="Proteomes" id="UP000596929">
    <property type="component" value="Unassembled WGS sequence"/>
</dbReference>
<reference evidence="1 2" key="1">
    <citation type="submission" date="2020-08" db="EMBL/GenBank/DDBJ databases">
        <title>Genome public.</title>
        <authorList>
            <person name="Liu C."/>
            <person name="Sun Q."/>
        </authorList>
    </citation>
    <scope>NUCLEOTIDE SEQUENCE [LARGE SCALE GENOMIC DNA]</scope>
    <source>
        <strain evidence="1 2">NSJ-6</strain>
    </source>
</reference>
<dbReference type="SUPFAM" id="SSF48371">
    <property type="entry name" value="ARM repeat"/>
    <property type="match status" value="1"/>
</dbReference>
<dbReference type="Pfam" id="PF08713">
    <property type="entry name" value="DNA_alkylation"/>
    <property type="match status" value="1"/>
</dbReference>
<dbReference type="CDD" id="cd07064">
    <property type="entry name" value="AlkD_like_1"/>
    <property type="match status" value="1"/>
</dbReference>
<dbReference type="InterPro" id="IPR016024">
    <property type="entry name" value="ARM-type_fold"/>
</dbReference>
<comment type="caution">
    <text evidence="1">The sequence shown here is derived from an EMBL/GenBank/DDBJ whole genome shotgun (WGS) entry which is preliminary data.</text>
</comment>
<dbReference type="PANTHER" id="PTHR34070">
    <property type="entry name" value="ARMADILLO-TYPE FOLD"/>
    <property type="match status" value="1"/>
</dbReference>
<accession>A0ABR7DBH2</accession>
<dbReference type="PANTHER" id="PTHR34070:SF1">
    <property type="entry name" value="DNA ALKYLATION REPAIR PROTEIN"/>
    <property type="match status" value="1"/>
</dbReference>
<gene>
    <name evidence="1" type="ORF">H8S20_04840</name>
</gene>
<dbReference type="Gene3D" id="1.20.1660.10">
    <property type="entry name" value="Hypothetical protein (EF3068)"/>
    <property type="match status" value="1"/>
</dbReference>
<organism evidence="1 2">
    <name type="scientific">Clostridium hominis</name>
    <dbReference type="NCBI Taxonomy" id="2763036"/>
    <lineage>
        <taxon>Bacteria</taxon>
        <taxon>Bacillati</taxon>
        <taxon>Bacillota</taxon>
        <taxon>Clostridia</taxon>
        <taxon>Eubacteriales</taxon>
        <taxon>Clostridiaceae</taxon>
        <taxon>Clostridium</taxon>
    </lineage>
</organism>